<keyword evidence="3" id="KW-0805">Transcription regulation</keyword>
<evidence type="ECO:0000256" key="6">
    <source>
        <dbReference type="PROSITE-ProRule" id="PRU00169"/>
    </source>
</evidence>
<keyword evidence="1 6" id="KW-0597">Phosphoprotein</keyword>
<dbReference type="InterPro" id="IPR018060">
    <property type="entry name" value="HTH_AraC"/>
</dbReference>
<keyword evidence="10" id="KW-1185">Reference proteome</keyword>
<dbReference type="PROSITE" id="PS00041">
    <property type="entry name" value="HTH_ARAC_FAMILY_1"/>
    <property type="match status" value="1"/>
</dbReference>
<dbReference type="PROSITE" id="PS01124">
    <property type="entry name" value="HTH_ARAC_FAMILY_2"/>
    <property type="match status" value="1"/>
</dbReference>
<dbReference type="SUPFAM" id="SSF52172">
    <property type="entry name" value="CheY-like"/>
    <property type="match status" value="1"/>
</dbReference>
<sequence>MSEHDSLSHARDIAPLILLIDDVPDDLRWLTALLRPDYRMAFAHNGHAGLHKAQALRPDLILLDVRLPDMDGFSVCRLLKADPLTQAAPVLFLSACSQPQERVDGLAVGAVDFISKPFYPEEARARVRVHLELAAQRAASEATTVAARAEGAERHPDRLLVQEATRYIRAHLAELPPVPELARRLGLHEKRLLALFRDHLGQTVSGFISEERLGHGARLLSETTMSVQDIAQTVGFTNPGNFATAFRHRHGQSPLAYRTAAREQLPPCTA</sequence>
<accession>A0A059KJV0</accession>
<evidence type="ECO:0000259" key="7">
    <source>
        <dbReference type="PROSITE" id="PS01124"/>
    </source>
</evidence>
<evidence type="ECO:0000256" key="4">
    <source>
        <dbReference type="ARBA" id="ARBA00023125"/>
    </source>
</evidence>
<dbReference type="SUPFAM" id="SSF46689">
    <property type="entry name" value="Homeodomain-like"/>
    <property type="match status" value="2"/>
</dbReference>
<dbReference type="GO" id="GO:0000156">
    <property type="term" value="F:phosphorelay response regulator activity"/>
    <property type="evidence" value="ECO:0007669"/>
    <property type="project" value="TreeGrafter"/>
</dbReference>
<dbReference type="Pfam" id="PF12833">
    <property type="entry name" value="HTH_18"/>
    <property type="match status" value="1"/>
</dbReference>
<evidence type="ECO:0008006" key="11">
    <source>
        <dbReference type="Google" id="ProtNLM"/>
    </source>
</evidence>
<evidence type="ECO:0000259" key="8">
    <source>
        <dbReference type="PROSITE" id="PS50110"/>
    </source>
</evidence>
<feature type="modified residue" description="4-aspartylphosphate" evidence="6">
    <location>
        <position position="64"/>
    </location>
</feature>
<evidence type="ECO:0000313" key="9">
    <source>
        <dbReference type="EMBL" id="KDB51731.1"/>
    </source>
</evidence>
<dbReference type="PROSITE" id="PS50110">
    <property type="entry name" value="RESPONSE_REGULATORY"/>
    <property type="match status" value="1"/>
</dbReference>
<dbReference type="InterPro" id="IPR018062">
    <property type="entry name" value="HTH_AraC-typ_CS"/>
</dbReference>
<dbReference type="eggNOG" id="COG2207">
    <property type="taxonomic scope" value="Bacteria"/>
</dbReference>
<feature type="domain" description="HTH araC/xylS-type" evidence="7">
    <location>
        <begin position="162"/>
        <end position="260"/>
    </location>
</feature>
<dbReference type="eggNOG" id="COG3706">
    <property type="taxonomic scope" value="Bacteria"/>
</dbReference>
<comment type="caution">
    <text evidence="9">The sequence shown here is derived from an EMBL/GenBank/DDBJ whole genome shotgun (WGS) entry which is preliminary data.</text>
</comment>
<dbReference type="EMBL" id="AZRA01000068">
    <property type="protein sequence ID" value="KDB51731.1"/>
    <property type="molecule type" value="Genomic_DNA"/>
</dbReference>
<dbReference type="InterPro" id="IPR020449">
    <property type="entry name" value="Tscrpt_reg_AraC-type_HTH"/>
</dbReference>
<dbReference type="Proteomes" id="UP000026714">
    <property type="component" value="Unassembled WGS sequence"/>
</dbReference>
<dbReference type="STRING" id="34103.SAMN05421778_12458"/>
<keyword evidence="2" id="KW-0902">Two-component regulatory system</keyword>
<feature type="domain" description="Response regulatory" evidence="8">
    <location>
        <begin position="16"/>
        <end position="131"/>
    </location>
</feature>
<keyword evidence="4" id="KW-0238">DNA-binding</keyword>
<dbReference type="PRINTS" id="PR00032">
    <property type="entry name" value="HTHARAC"/>
</dbReference>
<dbReference type="InterPro" id="IPR001789">
    <property type="entry name" value="Sig_transdc_resp-reg_receiver"/>
</dbReference>
<evidence type="ECO:0000256" key="2">
    <source>
        <dbReference type="ARBA" id="ARBA00023012"/>
    </source>
</evidence>
<dbReference type="AlphaFoldDB" id="A0A059KJV0"/>
<dbReference type="GO" id="GO:0003700">
    <property type="term" value="F:DNA-binding transcription factor activity"/>
    <property type="evidence" value="ECO:0007669"/>
    <property type="project" value="InterPro"/>
</dbReference>
<evidence type="ECO:0000256" key="3">
    <source>
        <dbReference type="ARBA" id="ARBA00023015"/>
    </source>
</evidence>
<dbReference type="GO" id="GO:0000976">
    <property type="term" value="F:transcription cis-regulatory region binding"/>
    <property type="evidence" value="ECO:0007669"/>
    <property type="project" value="TreeGrafter"/>
</dbReference>
<dbReference type="PANTHER" id="PTHR48111">
    <property type="entry name" value="REGULATOR OF RPOS"/>
    <property type="match status" value="1"/>
</dbReference>
<dbReference type="SMART" id="SM00342">
    <property type="entry name" value="HTH_ARAC"/>
    <property type="match status" value="1"/>
</dbReference>
<name>A0A059KJV0_9BURK</name>
<keyword evidence="5" id="KW-0804">Transcription</keyword>
<gene>
    <name evidence="9" type="ORF">X805_26610</name>
</gene>
<proteinExistence type="predicted"/>
<organism evidence="9 10">
    <name type="scientific">Sphaerotilus natans subsp. natans DSM 6575</name>
    <dbReference type="NCBI Taxonomy" id="1286631"/>
    <lineage>
        <taxon>Bacteria</taxon>
        <taxon>Pseudomonadati</taxon>
        <taxon>Pseudomonadota</taxon>
        <taxon>Betaproteobacteria</taxon>
        <taxon>Burkholderiales</taxon>
        <taxon>Sphaerotilaceae</taxon>
        <taxon>Sphaerotilus</taxon>
    </lineage>
</organism>
<dbReference type="InterPro" id="IPR039420">
    <property type="entry name" value="WalR-like"/>
</dbReference>
<dbReference type="GO" id="GO:0005829">
    <property type="term" value="C:cytosol"/>
    <property type="evidence" value="ECO:0007669"/>
    <property type="project" value="TreeGrafter"/>
</dbReference>
<dbReference type="GO" id="GO:0032993">
    <property type="term" value="C:protein-DNA complex"/>
    <property type="evidence" value="ECO:0007669"/>
    <property type="project" value="TreeGrafter"/>
</dbReference>
<dbReference type="Gene3D" id="3.40.50.2300">
    <property type="match status" value="1"/>
</dbReference>
<dbReference type="InterPro" id="IPR011006">
    <property type="entry name" value="CheY-like_superfamily"/>
</dbReference>
<evidence type="ECO:0000256" key="5">
    <source>
        <dbReference type="ARBA" id="ARBA00023163"/>
    </source>
</evidence>
<dbReference type="Pfam" id="PF00072">
    <property type="entry name" value="Response_reg"/>
    <property type="match status" value="1"/>
</dbReference>
<reference evidence="9 10" key="1">
    <citation type="journal article" date="2014" name="FEMS Microbiol. Ecol.">
        <title>Sphaerotilus natans encrusted with nanoball-shaped Fe(III) oxide minerals formed by nitrate-reducing mixotrophic Fe(II) oxidation.</title>
        <authorList>
            <person name="Park S."/>
            <person name="Kim D.H."/>
            <person name="Lee J.H."/>
            <person name="Hur H.G."/>
        </authorList>
    </citation>
    <scope>NUCLEOTIDE SEQUENCE [LARGE SCALE GENOMIC DNA]</scope>
    <source>
        <strain evidence="9 10">DSM 6575</strain>
    </source>
</reference>
<dbReference type="RefSeq" id="WP_037482835.1">
    <property type="nucleotide sequence ID" value="NZ_AZRA01000068.1"/>
</dbReference>
<dbReference type="SMART" id="SM00448">
    <property type="entry name" value="REC"/>
    <property type="match status" value="1"/>
</dbReference>
<protein>
    <recommendedName>
        <fullName evidence="11">AraC family transcriptional regulator</fullName>
    </recommendedName>
</protein>
<dbReference type="PANTHER" id="PTHR48111:SF1">
    <property type="entry name" value="TWO-COMPONENT RESPONSE REGULATOR ORR33"/>
    <property type="match status" value="1"/>
</dbReference>
<evidence type="ECO:0000256" key="1">
    <source>
        <dbReference type="ARBA" id="ARBA00022553"/>
    </source>
</evidence>
<dbReference type="Gene3D" id="1.10.10.60">
    <property type="entry name" value="Homeodomain-like"/>
    <property type="match status" value="1"/>
</dbReference>
<evidence type="ECO:0000313" key="10">
    <source>
        <dbReference type="Proteomes" id="UP000026714"/>
    </source>
</evidence>
<dbReference type="InterPro" id="IPR009057">
    <property type="entry name" value="Homeodomain-like_sf"/>
</dbReference>